<evidence type="ECO:0000313" key="3">
    <source>
        <dbReference type="Proteomes" id="UP001398556"/>
    </source>
</evidence>
<dbReference type="SUPFAM" id="SSF54427">
    <property type="entry name" value="NTF2-like"/>
    <property type="match status" value="1"/>
</dbReference>
<dbReference type="PANTHER" id="PTHR33747">
    <property type="entry name" value="UPF0225 PROTEIN SCO1677"/>
    <property type="match status" value="1"/>
</dbReference>
<dbReference type="InterPro" id="IPR048469">
    <property type="entry name" value="YchJ-like_M"/>
</dbReference>
<dbReference type="Pfam" id="PF17775">
    <property type="entry name" value="YchJ_M-like"/>
    <property type="match status" value="1"/>
</dbReference>
<evidence type="ECO:0000259" key="1">
    <source>
        <dbReference type="Pfam" id="PF17775"/>
    </source>
</evidence>
<accession>A0ABU9HL77</accession>
<dbReference type="RefSeq" id="WP_341699966.1">
    <property type="nucleotide sequence ID" value="NZ_JBBYHU010000009.1"/>
</dbReference>
<dbReference type="EMBL" id="JBBYHU010000009">
    <property type="protein sequence ID" value="MEL1240732.1"/>
    <property type="molecule type" value="Genomic_DNA"/>
</dbReference>
<dbReference type="PANTHER" id="PTHR33747:SF1">
    <property type="entry name" value="ADENYLATE CYCLASE-ASSOCIATED CAP C-TERMINAL DOMAIN-CONTAINING PROTEIN"/>
    <property type="match status" value="1"/>
</dbReference>
<gene>
    <name evidence="2" type="ORF">AAEO59_06700</name>
</gene>
<feature type="domain" description="YchJ-like middle NTF2-like" evidence="1">
    <location>
        <begin position="28"/>
        <end position="121"/>
    </location>
</feature>
<protein>
    <submittedName>
        <fullName evidence="2">YchJ family metal-binding protein</fullName>
    </submittedName>
</protein>
<dbReference type="Proteomes" id="UP001398556">
    <property type="component" value="Unassembled WGS sequence"/>
</dbReference>
<proteinExistence type="predicted"/>
<sequence length="124" mass="14517">MTKCYCNSQNSFEACCEPYIKGIKKAPTAEALMRSRYSAYATHQADYLVETTHVSQRALYSKEDILLWATSNQWQKLEVLNVTPTTVEFKAYYLDKAKKQHIHHEFSTFAQEDGIWYYVDGEYH</sequence>
<reference evidence="2 3" key="1">
    <citation type="submission" date="2024-04" db="EMBL/GenBank/DDBJ databases">
        <title>Flavobacterium sp. DGU99 16S ribosomal RNA gene Genome sequencing and assembly.</title>
        <authorList>
            <person name="Park S."/>
        </authorList>
    </citation>
    <scope>NUCLEOTIDE SEQUENCE [LARGE SCALE GENOMIC DNA]</scope>
    <source>
        <strain evidence="2 3">DGU99</strain>
    </source>
</reference>
<evidence type="ECO:0000313" key="2">
    <source>
        <dbReference type="EMBL" id="MEL1240732.1"/>
    </source>
</evidence>
<dbReference type="InterPro" id="IPR032710">
    <property type="entry name" value="NTF2-like_dom_sf"/>
</dbReference>
<organism evidence="2 3">
    <name type="scientific">Flavobacterium flavipallidum</name>
    <dbReference type="NCBI Taxonomy" id="3139140"/>
    <lineage>
        <taxon>Bacteria</taxon>
        <taxon>Pseudomonadati</taxon>
        <taxon>Bacteroidota</taxon>
        <taxon>Flavobacteriia</taxon>
        <taxon>Flavobacteriales</taxon>
        <taxon>Flavobacteriaceae</taxon>
        <taxon>Flavobacterium</taxon>
    </lineage>
</organism>
<name>A0ABU9HL77_9FLAO</name>
<comment type="caution">
    <text evidence="2">The sequence shown here is derived from an EMBL/GenBank/DDBJ whole genome shotgun (WGS) entry which is preliminary data.</text>
</comment>
<keyword evidence="3" id="KW-1185">Reference proteome</keyword>
<dbReference type="Gene3D" id="3.10.450.50">
    <property type="match status" value="1"/>
</dbReference>